<proteinExistence type="predicted"/>
<dbReference type="OrthoDB" id="10359053at2759"/>
<dbReference type="EMBL" id="LSRX01000173">
    <property type="protein sequence ID" value="OLQ05883.1"/>
    <property type="molecule type" value="Genomic_DNA"/>
</dbReference>
<evidence type="ECO:0000313" key="1">
    <source>
        <dbReference type="EMBL" id="OLQ05883.1"/>
    </source>
</evidence>
<dbReference type="AlphaFoldDB" id="A0A1Q9EEN7"/>
<organism evidence="1 2">
    <name type="scientific">Symbiodinium microadriaticum</name>
    <name type="common">Dinoflagellate</name>
    <name type="synonym">Zooxanthella microadriatica</name>
    <dbReference type="NCBI Taxonomy" id="2951"/>
    <lineage>
        <taxon>Eukaryota</taxon>
        <taxon>Sar</taxon>
        <taxon>Alveolata</taxon>
        <taxon>Dinophyceae</taxon>
        <taxon>Suessiales</taxon>
        <taxon>Symbiodiniaceae</taxon>
        <taxon>Symbiodinium</taxon>
    </lineage>
</organism>
<name>A0A1Q9EEN7_SYMMI</name>
<sequence length="169" mass="18038">MASSSRLPKAQEEARRWCPGSLATWRWAVAISSCSAKGSLMVVVVVVAMVDVGREVEVEAVGVVGVIVIAAHVAPGLVGVEAIRSGGGAGVGADCQDGTRLLTARFEDRQKILAKPIADFTPRIAGLSTEWQLRAILQKVCYIALPPNFLCALQRMVRRMQEQAPVTSL</sequence>
<dbReference type="Proteomes" id="UP000186817">
    <property type="component" value="Unassembled WGS sequence"/>
</dbReference>
<reference evidence="1 2" key="1">
    <citation type="submission" date="2016-02" db="EMBL/GenBank/DDBJ databases">
        <title>Genome analysis of coral dinoflagellate symbionts highlights evolutionary adaptations to a symbiotic lifestyle.</title>
        <authorList>
            <person name="Aranda M."/>
            <person name="Li Y."/>
            <person name="Liew Y.J."/>
            <person name="Baumgarten S."/>
            <person name="Simakov O."/>
            <person name="Wilson M."/>
            <person name="Piel J."/>
            <person name="Ashoor H."/>
            <person name="Bougouffa S."/>
            <person name="Bajic V.B."/>
            <person name="Ryu T."/>
            <person name="Ravasi T."/>
            <person name="Bayer T."/>
            <person name="Micklem G."/>
            <person name="Kim H."/>
            <person name="Bhak J."/>
            <person name="Lajeunesse T.C."/>
            <person name="Voolstra C.R."/>
        </authorList>
    </citation>
    <scope>NUCLEOTIDE SEQUENCE [LARGE SCALE GENOMIC DNA]</scope>
    <source>
        <strain evidence="1 2">CCMP2467</strain>
    </source>
</reference>
<evidence type="ECO:0000313" key="2">
    <source>
        <dbReference type="Proteomes" id="UP000186817"/>
    </source>
</evidence>
<comment type="caution">
    <text evidence="1">The sequence shown here is derived from an EMBL/GenBank/DDBJ whole genome shotgun (WGS) entry which is preliminary data.</text>
</comment>
<accession>A0A1Q9EEN7</accession>
<protein>
    <submittedName>
        <fullName evidence="1">Uncharacterized protein</fullName>
    </submittedName>
</protein>
<gene>
    <name evidence="1" type="ORF">AK812_SmicGene10871</name>
</gene>
<keyword evidence="2" id="KW-1185">Reference proteome</keyword>